<evidence type="ECO:0000313" key="1">
    <source>
        <dbReference type="EMBL" id="RDH81079.1"/>
    </source>
</evidence>
<comment type="caution">
    <text evidence="1">The sequence shown here is derived from an EMBL/GenBank/DDBJ whole genome shotgun (WGS) entry which is preliminary data.</text>
</comment>
<dbReference type="PANTHER" id="PTHR37526">
    <property type="entry name" value="PROTEIN TUSB"/>
    <property type="match status" value="1"/>
</dbReference>
<protein>
    <submittedName>
        <fullName evidence="1">Sulfurtransferase complex subunit TusB</fullName>
    </submittedName>
</protein>
<dbReference type="AlphaFoldDB" id="A0A370D840"/>
<gene>
    <name evidence="1" type="primary">dsrH</name>
    <name evidence="1" type="ORF">DIZ80_13250</name>
</gene>
<dbReference type="GO" id="GO:1990228">
    <property type="term" value="C:sulfurtransferase complex"/>
    <property type="evidence" value="ECO:0007669"/>
    <property type="project" value="TreeGrafter"/>
</dbReference>
<sequence length="102" mass="10942">MSTLHTVNKSPFERDSLSACIRLASKGHAILLIEDGVFGALTGTDHSDMVSGAMKDASVYVLGPDLAARGMSEDRIIDGIQVVDYSGFVELTAKHDTCQSWL</sequence>
<dbReference type="InterPro" id="IPR007215">
    <property type="entry name" value="Sulphur_relay_TusB/DsrH"/>
</dbReference>
<proteinExistence type="predicted"/>
<dbReference type="Gene3D" id="3.40.1260.10">
    <property type="entry name" value="DsrEFH-like"/>
    <property type="match status" value="1"/>
</dbReference>
<keyword evidence="2" id="KW-1185">Reference proteome</keyword>
<dbReference type="GO" id="GO:0016740">
    <property type="term" value="F:transferase activity"/>
    <property type="evidence" value="ECO:0007669"/>
    <property type="project" value="UniProtKB-KW"/>
</dbReference>
<dbReference type="InterPro" id="IPR027396">
    <property type="entry name" value="DsrEFH-like"/>
</dbReference>
<dbReference type="Pfam" id="PF04077">
    <property type="entry name" value="DsrH"/>
    <property type="match status" value="1"/>
</dbReference>
<evidence type="ECO:0000313" key="2">
    <source>
        <dbReference type="Proteomes" id="UP000254266"/>
    </source>
</evidence>
<dbReference type="EMBL" id="QFXC01000013">
    <property type="protein sequence ID" value="RDH81079.1"/>
    <property type="molecule type" value="Genomic_DNA"/>
</dbReference>
<dbReference type="NCBIfam" id="TIGR03011">
    <property type="entry name" value="sulf_tusB_dsrH"/>
    <property type="match status" value="1"/>
</dbReference>
<name>A0A370D840_9GAMM</name>
<reference evidence="1 2" key="1">
    <citation type="journal article" date="2018" name="ISME J.">
        <title>Endosymbiont genomes yield clues of tubeworm success.</title>
        <authorList>
            <person name="Li Y."/>
            <person name="Liles M.R."/>
            <person name="Halanych K.M."/>
        </authorList>
    </citation>
    <scope>NUCLEOTIDE SEQUENCE [LARGE SCALE GENOMIC DNA]</scope>
    <source>
        <strain evidence="1">A1464</strain>
    </source>
</reference>
<dbReference type="PANTHER" id="PTHR37526:SF1">
    <property type="entry name" value="PROTEIN TUSB"/>
    <property type="match status" value="1"/>
</dbReference>
<dbReference type="GO" id="GO:0002143">
    <property type="term" value="P:tRNA wobble position uridine thiolation"/>
    <property type="evidence" value="ECO:0007669"/>
    <property type="project" value="InterPro"/>
</dbReference>
<dbReference type="SUPFAM" id="SSF75169">
    <property type="entry name" value="DsrEFH-like"/>
    <property type="match status" value="1"/>
</dbReference>
<dbReference type="Proteomes" id="UP000254266">
    <property type="component" value="Unassembled WGS sequence"/>
</dbReference>
<accession>A0A370D840</accession>
<organism evidence="1 2">
    <name type="scientific">endosymbiont of Galathealinum brachiosum</name>
    <dbReference type="NCBI Taxonomy" id="2200906"/>
    <lineage>
        <taxon>Bacteria</taxon>
        <taxon>Pseudomonadati</taxon>
        <taxon>Pseudomonadota</taxon>
        <taxon>Gammaproteobacteria</taxon>
        <taxon>sulfur-oxidizing symbionts</taxon>
    </lineage>
</organism>